<protein>
    <submittedName>
        <fullName evidence="1">Uncharacterized protein</fullName>
    </submittedName>
</protein>
<dbReference type="Proteomes" id="UP001206595">
    <property type="component" value="Unassembled WGS sequence"/>
</dbReference>
<reference evidence="1" key="2">
    <citation type="journal article" date="2022" name="Proc. Natl. Acad. Sci. U.S.A.">
        <title>Diploid-dominant life cycles characterize the early evolution of Fungi.</title>
        <authorList>
            <person name="Amses K.R."/>
            <person name="Simmons D.R."/>
            <person name="Longcore J.E."/>
            <person name="Mondo S.J."/>
            <person name="Seto K."/>
            <person name="Jeronimo G.H."/>
            <person name="Bonds A.E."/>
            <person name="Quandt C.A."/>
            <person name="Davis W.J."/>
            <person name="Chang Y."/>
            <person name="Federici B.A."/>
            <person name="Kuo A."/>
            <person name="LaButti K."/>
            <person name="Pangilinan J."/>
            <person name="Andreopoulos W."/>
            <person name="Tritt A."/>
            <person name="Riley R."/>
            <person name="Hundley H."/>
            <person name="Johnson J."/>
            <person name="Lipzen A."/>
            <person name="Barry K."/>
            <person name="Lang B.F."/>
            <person name="Cuomo C.A."/>
            <person name="Buchler N.E."/>
            <person name="Grigoriev I.V."/>
            <person name="Spatafora J.W."/>
            <person name="Stajich J.E."/>
            <person name="James T.Y."/>
        </authorList>
    </citation>
    <scope>NUCLEOTIDE SEQUENCE</scope>
    <source>
        <strain evidence="1">AG</strain>
    </source>
</reference>
<comment type="caution">
    <text evidence="1">The sequence shown here is derived from an EMBL/GenBank/DDBJ whole genome shotgun (WGS) entry which is preliminary data.</text>
</comment>
<keyword evidence="2" id="KW-1185">Reference proteome</keyword>
<name>A0AAD5E0X2_UMBRA</name>
<dbReference type="RefSeq" id="XP_051440485.1">
    <property type="nucleotide sequence ID" value="XM_051592356.1"/>
</dbReference>
<accession>A0AAD5E0X2</accession>
<reference evidence="1" key="1">
    <citation type="submission" date="2021-06" db="EMBL/GenBank/DDBJ databases">
        <authorList>
            <consortium name="DOE Joint Genome Institute"/>
            <person name="Mondo S.J."/>
            <person name="Amses K.R."/>
            <person name="Simmons D.R."/>
            <person name="Longcore J.E."/>
            <person name="Seto K."/>
            <person name="Alves G.H."/>
            <person name="Bonds A.E."/>
            <person name="Quandt C.A."/>
            <person name="Davis W.J."/>
            <person name="Chang Y."/>
            <person name="Letcher P.M."/>
            <person name="Powell M.J."/>
            <person name="Kuo A."/>
            <person name="Labutti K."/>
            <person name="Pangilinan J."/>
            <person name="Andreopoulos W."/>
            <person name="Tritt A."/>
            <person name="Riley R."/>
            <person name="Hundley H."/>
            <person name="Johnson J."/>
            <person name="Lipzen A."/>
            <person name="Barry K."/>
            <person name="Berbee M.L."/>
            <person name="Buchler N.E."/>
            <person name="Grigoriev I.V."/>
            <person name="Spatafora J.W."/>
            <person name="Stajich J.E."/>
            <person name="James T.Y."/>
        </authorList>
    </citation>
    <scope>NUCLEOTIDE SEQUENCE</scope>
    <source>
        <strain evidence="1">AG</strain>
    </source>
</reference>
<dbReference type="AlphaFoldDB" id="A0AAD5E0X2"/>
<dbReference type="SUPFAM" id="SSF159941">
    <property type="entry name" value="MM3350-like"/>
    <property type="match status" value="1"/>
</dbReference>
<proteinExistence type="predicted"/>
<evidence type="ECO:0000313" key="2">
    <source>
        <dbReference type="Proteomes" id="UP001206595"/>
    </source>
</evidence>
<gene>
    <name evidence="1" type="ORF">K450DRAFT_261686</name>
</gene>
<dbReference type="EMBL" id="MU620980">
    <property type="protein sequence ID" value="KAI8575481.1"/>
    <property type="molecule type" value="Genomic_DNA"/>
</dbReference>
<organism evidence="1 2">
    <name type="scientific">Umbelopsis ramanniana AG</name>
    <dbReference type="NCBI Taxonomy" id="1314678"/>
    <lineage>
        <taxon>Eukaryota</taxon>
        <taxon>Fungi</taxon>
        <taxon>Fungi incertae sedis</taxon>
        <taxon>Mucoromycota</taxon>
        <taxon>Mucoromycotina</taxon>
        <taxon>Umbelopsidomycetes</taxon>
        <taxon>Umbelopsidales</taxon>
        <taxon>Umbelopsidaceae</taxon>
        <taxon>Umbelopsis</taxon>
    </lineage>
</organism>
<dbReference type="Gene3D" id="3.10.290.30">
    <property type="entry name" value="MM3350-like"/>
    <property type="match status" value="1"/>
</dbReference>
<dbReference type="GeneID" id="75917699"/>
<evidence type="ECO:0000313" key="1">
    <source>
        <dbReference type="EMBL" id="KAI8575481.1"/>
    </source>
</evidence>
<dbReference type="InterPro" id="IPR024047">
    <property type="entry name" value="MM3350-like_sf"/>
</dbReference>
<sequence>MSSQPLMLLHAKYESRMDDVADIWRSVIVPANFTLFQLHIVLHEVFQLIESDDSTHSFRPAKSIYPEHNFTYFEPVSPAKVTQGWMKEIAHGVYIDRSLCGGGSSDASLVRIVRDDRVYRLDDHFFVSPLLMYGFEGAHTPRQEILIECKHIFTSARSTSTPRVVAGAGHITQQCTEANQVDIEMLQAAFKKSHQWHGDVCCVCTRYQSAHHRTCQSQHCLKMDRGRAQSEEDVHEAWWFNRHSSTDDLPSLLTRGPCNFTALEDGERVCHAFIA</sequence>